<evidence type="ECO:0000256" key="1">
    <source>
        <dbReference type="ARBA" id="ARBA00022500"/>
    </source>
</evidence>
<organism evidence="3 4">
    <name type="scientific">Burkholderia pseudomallei 1710a</name>
    <dbReference type="NCBI Taxonomy" id="320371"/>
    <lineage>
        <taxon>Bacteria</taxon>
        <taxon>Pseudomonadati</taxon>
        <taxon>Pseudomonadota</taxon>
        <taxon>Betaproteobacteria</taxon>
        <taxon>Burkholderiales</taxon>
        <taxon>Burkholderiaceae</taxon>
        <taxon>Burkholderia</taxon>
        <taxon>pseudomallei group</taxon>
    </lineage>
</organism>
<dbReference type="PANTHER" id="PTHR43484">
    <property type="match status" value="1"/>
</dbReference>
<dbReference type="Pfam" id="PF04509">
    <property type="entry name" value="CheC"/>
    <property type="match status" value="1"/>
</dbReference>
<dbReference type="Proteomes" id="UP000001812">
    <property type="component" value="Chromosome II"/>
</dbReference>
<name>A0A0E1W486_BURPE</name>
<dbReference type="GO" id="GO:0006935">
    <property type="term" value="P:chemotaxis"/>
    <property type="evidence" value="ECO:0007669"/>
    <property type="project" value="UniProtKB-KW"/>
</dbReference>
<dbReference type="SUPFAM" id="SSF103039">
    <property type="entry name" value="CheC-like"/>
    <property type="match status" value="1"/>
</dbReference>
<dbReference type="CDD" id="cd17910">
    <property type="entry name" value="CheC_ClassII"/>
    <property type="match status" value="1"/>
</dbReference>
<evidence type="ECO:0000259" key="2">
    <source>
        <dbReference type="Pfam" id="PF04509"/>
    </source>
</evidence>
<dbReference type="Gene3D" id="3.40.1550.10">
    <property type="entry name" value="CheC-like"/>
    <property type="match status" value="1"/>
</dbReference>
<keyword evidence="1" id="KW-0145">Chemotaxis</keyword>
<proteinExistence type="predicted"/>
<dbReference type="InterPro" id="IPR051469">
    <property type="entry name" value="FliN/MopA/SpaO"/>
</dbReference>
<dbReference type="HOGENOM" id="CLU_087860_0_1_4"/>
<gene>
    <name evidence="3" type="ORF">BURPS1710A_A0269</name>
</gene>
<dbReference type="PANTHER" id="PTHR43484:SF1">
    <property type="entry name" value="FLAGELLAR MOTOR SWITCH PROTEIN FLIN"/>
    <property type="match status" value="1"/>
</dbReference>
<sequence>MASMNDIALTEEHRDALQEISNIGMGRAGAALAKLLGAFVTLSVPDIKLVSARELLDELQRCERRADMPRPVRQSFQSDICGEALVLFGSDGRRELKELMGYDDATDDIEDEALSDIASLLVGACVHSVFEQLDRRLTFLRPTFVPPGSLASALGDERLGRWDVALLLEVHFTLEHGGFVAKLVMLLPDAAIHKMKAALEQFLDAL</sequence>
<dbReference type="GO" id="GO:0016787">
    <property type="term" value="F:hydrolase activity"/>
    <property type="evidence" value="ECO:0007669"/>
    <property type="project" value="InterPro"/>
</dbReference>
<protein>
    <submittedName>
        <fullName evidence="3">Phosphatase, CheC family</fullName>
    </submittedName>
</protein>
<dbReference type="AlphaFoldDB" id="A0A0E1W486"/>
<feature type="domain" description="CheC-like protein" evidence="2">
    <location>
        <begin position="12"/>
        <end position="48"/>
    </location>
</feature>
<dbReference type="InterPro" id="IPR007597">
    <property type="entry name" value="CheC"/>
</dbReference>
<accession>A0A0E1W486</accession>
<evidence type="ECO:0000313" key="3">
    <source>
        <dbReference type="EMBL" id="EET04472.1"/>
    </source>
</evidence>
<reference evidence="3 4" key="2">
    <citation type="submission" date="2009-05" db="EMBL/GenBank/DDBJ databases">
        <authorList>
            <person name="Harkins D.M."/>
            <person name="DeShazer D."/>
            <person name="Woods D.E."/>
            <person name="Brinkac L.M."/>
            <person name="Brown K.A."/>
            <person name="Hung G.C."/>
            <person name="Tuanyok A."/>
            <person name="Zhang B."/>
            <person name="Nierman W.C."/>
        </authorList>
    </citation>
    <scope>NUCLEOTIDE SEQUENCE [LARGE SCALE GENOMIC DNA]</scope>
    <source>
        <strain evidence="3 4">1710a</strain>
    </source>
</reference>
<reference evidence="4" key="1">
    <citation type="submission" date="2007-08" db="EMBL/GenBank/DDBJ databases">
        <title>Annotation of Burkholderia pseudomallei 1710a.</title>
        <authorList>
            <person name="Harkins D.M."/>
            <person name="DeShazer D."/>
            <person name="Woods D.E."/>
            <person name="Brinkac L.M."/>
            <person name="Brown K.A."/>
            <person name="Hung G.C."/>
            <person name="Tuanyok A."/>
            <person name="Zhang B."/>
            <person name="Nierman W.C."/>
        </authorList>
    </citation>
    <scope>NUCLEOTIDE SEQUENCE [LARGE SCALE GENOMIC DNA]</scope>
    <source>
        <strain evidence="4">1710a</strain>
    </source>
</reference>
<dbReference type="EMBL" id="CM000833">
    <property type="protein sequence ID" value="EET04472.1"/>
    <property type="molecule type" value="Genomic_DNA"/>
</dbReference>
<evidence type="ECO:0000313" key="4">
    <source>
        <dbReference type="Proteomes" id="UP000001812"/>
    </source>
</evidence>
<dbReference type="InterPro" id="IPR028976">
    <property type="entry name" value="CheC-like_sf"/>
</dbReference>